<reference evidence="4" key="1">
    <citation type="submission" date="2018-09" db="EMBL/GenBank/DDBJ databases">
        <title>Common duck and Muscovy duck high density SNP chip.</title>
        <authorList>
            <person name="Vignal A."/>
            <person name="Thebault N."/>
            <person name="Warren W.C."/>
        </authorList>
    </citation>
    <scope>NUCLEOTIDE SEQUENCE [LARGE SCALE GENOMIC DNA]</scope>
</reference>
<keyword evidence="5" id="KW-1185">Reference proteome</keyword>
<comment type="subcellular location">
    <subcellularLocation>
        <location evidence="1">Endomembrane system</location>
        <topology evidence="1">Multi-pass membrane protein</topology>
    </subcellularLocation>
</comment>
<evidence type="ECO:0000313" key="5">
    <source>
        <dbReference type="Proteomes" id="UP000694556"/>
    </source>
</evidence>
<protein>
    <submittedName>
        <fullName evidence="4">Transmembrane protein 178A</fullName>
    </submittedName>
</protein>
<feature type="compositionally biased region" description="Basic and acidic residues" evidence="3">
    <location>
        <begin position="43"/>
        <end position="56"/>
    </location>
</feature>
<dbReference type="GO" id="GO:0045671">
    <property type="term" value="P:negative regulation of osteoclast differentiation"/>
    <property type="evidence" value="ECO:0007669"/>
    <property type="project" value="TreeGrafter"/>
</dbReference>
<feature type="region of interest" description="Disordered" evidence="3">
    <location>
        <begin position="34"/>
        <end position="66"/>
    </location>
</feature>
<evidence type="ECO:0000256" key="1">
    <source>
        <dbReference type="ARBA" id="ARBA00004127"/>
    </source>
</evidence>
<dbReference type="InterPro" id="IPR039625">
    <property type="entry name" value="T178A/B"/>
</dbReference>
<dbReference type="PANTHER" id="PTHR32005:SF4">
    <property type="entry name" value="TRANSMEMBRANE PROTEIN 178A"/>
    <property type="match status" value="1"/>
</dbReference>
<keyword evidence="2" id="KW-0325">Glycoprotein</keyword>
<sequence>AHQLQPSSHTPGDTETVLTLRDPPLESLWCPQGPPAPPIKRVGRSDHVSKGWEGQRRTTRVSTRSRGTSAILVPGLGTPPPSSLAGITQKCSSIEYHFSQPKHLHNILINLTKMIQQNKWHLLRRVPAGFLGMAAAVLCRCIVTTVSFFWEKSLTQHVTGCLFLMRGNGNAAIFRTVSLCPYAASTAHDLNYFPQFIYSLPGDTEHGYSCSIFWASCSRGFIAAGRCLCTAHPFTSRSKVMQLKSTRESSV</sequence>
<proteinExistence type="predicted"/>
<dbReference type="GO" id="GO:0005789">
    <property type="term" value="C:endoplasmic reticulum membrane"/>
    <property type="evidence" value="ECO:0007669"/>
    <property type="project" value="TreeGrafter"/>
</dbReference>
<name>A0A8C3C731_CAIMO</name>
<evidence type="ECO:0000256" key="2">
    <source>
        <dbReference type="ARBA" id="ARBA00023180"/>
    </source>
</evidence>
<dbReference type="PANTHER" id="PTHR32005">
    <property type="entry name" value="TRANSMEMBRANE PROTEIN 178B-RELATED"/>
    <property type="match status" value="1"/>
</dbReference>
<reference evidence="4" key="3">
    <citation type="submission" date="2025-09" db="UniProtKB">
        <authorList>
            <consortium name="Ensembl"/>
        </authorList>
    </citation>
    <scope>IDENTIFICATION</scope>
</reference>
<accession>A0A8C3C731</accession>
<dbReference type="Ensembl" id="ENSCMMT00000018695.1">
    <property type="protein sequence ID" value="ENSCMMP00000016989.1"/>
    <property type="gene ID" value="ENSCMMG00000010798.1"/>
</dbReference>
<dbReference type="Proteomes" id="UP000694556">
    <property type="component" value="Chromosome 3"/>
</dbReference>
<reference evidence="4" key="2">
    <citation type="submission" date="2025-08" db="UniProtKB">
        <authorList>
            <consortium name="Ensembl"/>
        </authorList>
    </citation>
    <scope>IDENTIFICATION</scope>
</reference>
<evidence type="ECO:0000313" key="4">
    <source>
        <dbReference type="Ensembl" id="ENSCMMP00000016989.1"/>
    </source>
</evidence>
<dbReference type="Gene3D" id="1.20.140.150">
    <property type="match status" value="1"/>
</dbReference>
<dbReference type="AlphaFoldDB" id="A0A8C3C731"/>
<organism evidence="4 5">
    <name type="scientific">Cairina moschata</name>
    <name type="common">Muscovy duck</name>
    <dbReference type="NCBI Taxonomy" id="8855"/>
    <lineage>
        <taxon>Eukaryota</taxon>
        <taxon>Metazoa</taxon>
        <taxon>Chordata</taxon>
        <taxon>Craniata</taxon>
        <taxon>Vertebrata</taxon>
        <taxon>Euteleostomi</taxon>
        <taxon>Archelosauria</taxon>
        <taxon>Archosauria</taxon>
        <taxon>Dinosauria</taxon>
        <taxon>Saurischia</taxon>
        <taxon>Theropoda</taxon>
        <taxon>Coelurosauria</taxon>
        <taxon>Aves</taxon>
        <taxon>Neognathae</taxon>
        <taxon>Galloanserae</taxon>
        <taxon>Anseriformes</taxon>
        <taxon>Anatidae</taxon>
        <taxon>Anatinae</taxon>
        <taxon>Cairina</taxon>
    </lineage>
</organism>
<dbReference type="GO" id="GO:0051480">
    <property type="term" value="P:regulation of cytosolic calcium ion concentration"/>
    <property type="evidence" value="ECO:0007669"/>
    <property type="project" value="TreeGrafter"/>
</dbReference>
<evidence type="ECO:0000256" key="3">
    <source>
        <dbReference type="SAM" id="MobiDB-lite"/>
    </source>
</evidence>